<feature type="signal peptide" evidence="1">
    <location>
        <begin position="1"/>
        <end position="24"/>
    </location>
</feature>
<feature type="chain" id="PRO_5036831583" description="LVIVD repeat protein" evidence="1">
    <location>
        <begin position="25"/>
        <end position="515"/>
    </location>
</feature>
<accession>A0A956SGX7</accession>
<gene>
    <name evidence="2" type="ORF">KDA27_28195</name>
</gene>
<name>A0A956SGX7_UNCEI</name>
<dbReference type="Pfam" id="PF08309">
    <property type="entry name" value="LVIVD"/>
    <property type="match status" value="2"/>
</dbReference>
<protein>
    <recommendedName>
        <fullName evidence="4">LVIVD repeat protein</fullName>
    </recommendedName>
</protein>
<proteinExistence type="predicted"/>
<dbReference type="InterPro" id="IPR013211">
    <property type="entry name" value="LVIVD"/>
</dbReference>
<dbReference type="SUPFAM" id="SSF63825">
    <property type="entry name" value="YWTD domain"/>
    <property type="match status" value="2"/>
</dbReference>
<keyword evidence="1" id="KW-0732">Signal</keyword>
<dbReference type="AlphaFoldDB" id="A0A956SGX7"/>
<reference evidence="2" key="2">
    <citation type="journal article" date="2021" name="Microbiome">
        <title>Successional dynamics and alternative stable states in a saline activated sludge microbial community over 9 years.</title>
        <authorList>
            <person name="Wang Y."/>
            <person name="Ye J."/>
            <person name="Ju F."/>
            <person name="Liu L."/>
            <person name="Boyd J.A."/>
            <person name="Deng Y."/>
            <person name="Parks D.H."/>
            <person name="Jiang X."/>
            <person name="Yin X."/>
            <person name="Woodcroft B.J."/>
            <person name="Tyson G.W."/>
            <person name="Hugenholtz P."/>
            <person name="Polz M.F."/>
            <person name="Zhang T."/>
        </authorList>
    </citation>
    <scope>NUCLEOTIDE SEQUENCE</scope>
    <source>
        <strain evidence="2">HKST-UBA02</strain>
    </source>
</reference>
<comment type="caution">
    <text evidence="2">The sequence shown here is derived from an EMBL/GenBank/DDBJ whole genome shotgun (WGS) entry which is preliminary data.</text>
</comment>
<evidence type="ECO:0000313" key="2">
    <source>
        <dbReference type="EMBL" id="MCA9759711.1"/>
    </source>
</evidence>
<organism evidence="2 3">
    <name type="scientific">Eiseniibacteriota bacterium</name>
    <dbReference type="NCBI Taxonomy" id="2212470"/>
    <lineage>
        <taxon>Bacteria</taxon>
        <taxon>Candidatus Eiseniibacteriota</taxon>
    </lineage>
</organism>
<feature type="non-terminal residue" evidence="2">
    <location>
        <position position="515"/>
    </location>
</feature>
<evidence type="ECO:0008006" key="4">
    <source>
        <dbReference type="Google" id="ProtNLM"/>
    </source>
</evidence>
<reference evidence="2" key="1">
    <citation type="submission" date="2020-04" db="EMBL/GenBank/DDBJ databases">
        <authorList>
            <person name="Zhang T."/>
        </authorList>
    </citation>
    <scope>NUCLEOTIDE SEQUENCE</scope>
    <source>
        <strain evidence="2">HKST-UBA02</strain>
    </source>
</reference>
<sequence>MRRLPHALVSVAFILSLAAGIAHAECGSTEGTITWKSGLDMSYYVPGEGFDGYFLEVAVAGDFLVTETDSGLNCFEIIAPGQIDLRSYRSLGYGTGLEVEGDVVYASGGSTLGIFTILPDGTFDVVSQTNLGYIQNFAKQGDYIYAACGSLLRVLDVSNPAAPVITASVSSDAYHIAVTPSRAYVGSLNSQVRSYNLADPAHPTFAAPVLSGGGQISGMEVYAGHLFITQYNDGLFAYDVSSPDSPTQVGFADTGVSGSLAIVDGIAAVAGAGTEFFDVTDPTNLVPKGTFRTVGAVGMAVADGVAYVAAGTLQALDLGDVVNPPVIGSSPAYANGNDLHTIGDYLVLRLSNSVEVVSIADPMNPTGVASIPFDVVRGLDVSNGHAYVVDRNGFYVVDMGDPETPVVVGTVAGSFPYDVVATGNRVYASLFSNTVVFDVSNPIAPINLGESDLGTFAESFTASGNMAYFGEQFEGSGWIAAYDFTDPSNPSYSDEWHGDIVSRAVVSGNELIVGT</sequence>
<dbReference type="EMBL" id="JAGQHS010000452">
    <property type="protein sequence ID" value="MCA9759711.1"/>
    <property type="molecule type" value="Genomic_DNA"/>
</dbReference>
<dbReference type="Proteomes" id="UP000739538">
    <property type="component" value="Unassembled WGS sequence"/>
</dbReference>
<evidence type="ECO:0000256" key="1">
    <source>
        <dbReference type="SAM" id="SignalP"/>
    </source>
</evidence>
<evidence type="ECO:0000313" key="3">
    <source>
        <dbReference type="Proteomes" id="UP000739538"/>
    </source>
</evidence>